<proteinExistence type="predicted"/>
<accession>A0A210QYY6</accession>
<evidence type="ECO:0000256" key="4">
    <source>
        <dbReference type="ARBA" id="ARBA00022574"/>
    </source>
</evidence>
<dbReference type="InterPro" id="IPR019775">
    <property type="entry name" value="WD40_repeat_CS"/>
</dbReference>
<organism evidence="10 11">
    <name type="scientific">Mizuhopecten yessoensis</name>
    <name type="common">Japanese scallop</name>
    <name type="synonym">Patinopecten yessoensis</name>
    <dbReference type="NCBI Taxonomy" id="6573"/>
    <lineage>
        <taxon>Eukaryota</taxon>
        <taxon>Metazoa</taxon>
        <taxon>Spiralia</taxon>
        <taxon>Lophotrochozoa</taxon>
        <taxon>Mollusca</taxon>
        <taxon>Bivalvia</taxon>
        <taxon>Autobranchia</taxon>
        <taxon>Pteriomorphia</taxon>
        <taxon>Pectinida</taxon>
        <taxon>Pectinoidea</taxon>
        <taxon>Pectinidae</taxon>
        <taxon>Mizuhopecten</taxon>
    </lineage>
</organism>
<dbReference type="Pfam" id="PF00400">
    <property type="entry name" value="WD40"/>
    <property type="match status" value="3"/>
</dbReference>
<sequence>MATSYKKTVIKSTPRIGENVTSDTNYWKNLEVPVTKKEYGAITHIEFSPSEPHSFAVTNSTRVQIYSSKSLQIHKTISRFKDLAYSGSFRDDGKLVVAGGDEGLIRLFDVEGRALLRVFKGHTGAVHVTKFLRDRVRLFSGADDNSVAVWDIPREEQITTYKEHQDYVRCGVPSLSSNDILLTGSYDHKVKLYDTRIGDSVLTVDHGNPVEDVLMFPTGGIFISAGGNVVKVWDALSGGRLLTTLCNHHKQVMSLAFCSNYQRLLSASLDRHVKIYDLSSYQVVHTLDYPGTLTAVAVSPDDNLLVVGTAEGLVSIQKRKTEDEVKHKKKKNQNSRFGLRGKTHIPKEDDHHVEHTKKDHLAKYDKFLKKFEYSKALDAAMHWTVRLSNPDVTLSVIQELVRREGIKPALAGRDEKSLSHLLRFIEKNIYKPRYMNTLIDIMALIMELYKGLIDQSHDLGSHLKRVNSVVHREVELMKQLYEVMGTMDTLFAAATSQQSSQALESGTLADNKLTPSMAAQSL</sequence>
<dbReference type="PROSITE" id="PS00678">
    <property type="entry name" value="WD_REPEATS_1"/>
    <property type="match status" value="1"/>
</dbReference>
<dbReference type="Proteomes" id="UP000242188">
    <property type="component" value="Unassembled WGS sequence"/>
</dbReference>
<feature type="repeat" description="WD" evidence="8">
    <location>
        <begin position="119"/>
        <end position="160"/>
    </location>
</feature>
<protein>
    <recommendedName>
        <fullName evidence="2">U3 small nucleolar RNA-associated protein 15 homolog</fullName>
    </recommendedName>
</protein>
<feature type="repeat" description="WD" evidence="8">
    <location>
        <begin position="245"/>
        <end position="286"/>
    </location>
</feature>
<dbReference type="OrthoDB" id="431715at2759"/>
<reference evidence="10 11" key="1">
    <citation type="journal article" date="2017" name="Nat. Ecol. Evol.">
        <title>Scallop genome provides insights into evolution of bilaterian karyotype and development.</title>
        <authorList>
            <person name="Wang S."/>
            <person name="Zhang J."/>
            <person name="Jiao W."/>
            <person name="Li J."/>
            <person name="Xun X."/>
            <person name="Sun Y."/>
            <person name="Guo X."/>
            <person name="Huan P."/>
            <person name="Dong B."/>
            <person name="Zhang L."/>
            <person name="Hu X."/>
            <person name="Sun X."/>
            <person name="Wang J."/>
            <person name="Zhao C."/>
            <person name="Wang Y."/>
            <person name="Wang D."/>
            <person name="Huang X."/>
            <person name="Wang R."/>
            <person name="Lv J."/>
            <person name="Li Y."/>
            <person name="Zhang Z."/>
            <person name="Liu B."/>
            <person name="Lu W."/>
            <person name="Hui Y."/>
            <person name="Liang J."/>
            <person name="Zhou Z."/>
            <person name="Hou R."/>
            <person name="Li X."/>
            <person name="Liu Y."/>
            <person name="Li H."/>
            <person name="Ning X."/>
            <person name="Lin Y."/>
            <person name="Zhao L."/>
            <person name="Xing Q."/>
            <person name="Dou J."/>
            <person name="Li Y."/>
            <person name="Mao J."/>
            <person name="Guo H."/>
            <person name="Dou H."/>
            <person name="Li T."/>
            <person name="Mu C."/>
            <person name="Jiang W."/>
            <person name="Fu Q."/>
            <person name="Fu X."/>
            <person name="Miao Y."/>
            <person name="Liu J."/>
            <person name="Yu Q."/>
            <person name="Li R."/>
            <person name="Liao H."/>
            <person name="Li X."/>
            <person name="Kong Y."/>
            <person name="Jiang Z."/>
            <person name="Chourrout D."/>
            <person name="Li R."/>
            <person name="Bao Z."/>
        </authorList>
    </citation>
    <scope>NUCLEOTIDE SEQUENCE [LARGE SCALE GENOMIC DNA]</scope>
    <source>
        <strain evidence="10 11">PY_sf001</strain>
    </source>
</reference>
<comment type="function">
    <text evidence="7">Ribosome biogenesis factor. Involved in nucleolar processing of pre-18S ribosomal RNA. Required for optimal pre-ribosomal RNA transcription by RNA polymerase I. Part of the small subunit (SSU) processome, first precursor of the small eukaryotic ribosomal subunit. During the assembly of the SSU processome in the nucleolus, many ribosome biogenesis factors, an RNA chaperone and ribosomal proteins associate with the nascent pre-rRNA and work in concert to generate RNA folding, modifications, rearrangements and cleavage as well as targeted degradation of pre-ribosomal RNA by the RNA exosome.</text>
</comment>
<name>A0A210QYY6_MIZYE</name>
<dbReference type="PROSITE" id="PS50082">
    <property type="entry name" value="WD_REPEATS_2"/>
    <property type="match status" value="2"/>
</dbReference>
<keyword evidence="6" id="KW-0539">Nucleus</keyword>
<dbReference type="AlphaFoldDB" id="A0A210QYY6"/>
<evidence type="ECO:0000256" key="2">
    <source>
        <dbReference type="ARBA" id="ARBA00018260"/>
    </source>
</evidence>
<dbReference type="InterPro" id="IPR036322">
    <property type="entry name" value="WD40_repeat_dom_sf"/>
</dbReference>
<dbReference type="GO" id="GO:0006364">
    <property type="term" value="P:rRNA processing"/>
    <property type="evidence" value="ECO:0007669"/>
    <property type="project" value="UniProtKB-KW"/>
</dbReference>
<dbReference type="Pfam" id="PF09384">
    <property type="entry name" value="UTP15_C"/>
    <property type="match status" value="1"/>
</dbReference>
<evidence type="ECO:0000313" key="10">
    <source>
        <dbReference type="EMBL" id="OWF53993.1"/>
    </source>
</evidence>
<comment type="caution">
    <text evidence="10">The sequence shown here is derived from an EMBL/GenBank/DDBJ whole genome shotgun (WGS) entry which is preliminary data.</text>
</comment>
<evidence type="ECO:0000256" key="1">
    <source>
        <dbReference type="ARBA" id="ARBA00004604"/>
    </source>
</evidence>
<dbReference type="PROSITE" id="PS50294">
    <property type="entry name" value="WD_REPEATS_REGION"/>
    <property type="match status" value="2"/>
</dbReference>
<evidence type="ECO:0000256" key="3">
    <source>
        <dbReference type="ARBA" id="ARBA00022552"/>
    </source>
</evidence>
<dbReference type="PANTHER" id="PTHR19924">
    <property type="entry name" value="UTP15 U3 SMALL NUCLEOLAR RNA-ASSOCIATED PROTEIN 15 FAMILY MEMBER"/>
    <property type="match status" value="1"/>
</dbReference>
<keyword evidence="5" id="KW-0677">Repeat</keyword>
<keyword evidence="4 8" id="KW-0853">WD repeat</keyword>
<dbReference type="EMBL" id="NEDP02001165">
    <property type="protein sequence ID" value="OWF53993.1"/>
    <property type="molecule type" value="Genomic_DNA"/>
</dbReference>
<dbReference type="InterPro" id="IPR001680">
    <property type="entry name" value="WD40_rpt"/>
</dbReference>
<keyword evidence="11" id="KW-1185">Reference proteome</keyword>
<evidence type="ECO:0000256" key="8">
    <source>
        <dbReference type="PROSITE-ProRule" id="PRU00221"/>
    </source>
</evidence>
<evidence type="ECO:0000256" key="7">
    <source>
        <dbReference type="ARBA" id="ARBA00045437"/>
    </source>
</evidence>
<dbReference type="GO" id="GO:0005730">
    <property type="term" value="C:nucleolus"/>
    <property type="evidence" value="ECO:0007669"/>
    <property type="project" value="UniProtKB-SubCell"/>
</dbReference>
<feature type="domain" description="U3 small nucleolar RNA-associated protein 15 C-terminal" evidence="9">
    <location>
        <begin position="345"/>
        <end position="490"/>
    </location>
</feature>
<dbReference type="CDD" id="cd00200">
    <property type="entry name" value="WD40"/>
    <property type="match status" value="1"/>
</dbReference>
<dbReference type="InterPro" id="IPR015943">
    <property type="entry name" value="WD40/YVTN_repeat-like_dom_sf"/>
</dbReference>
<comment type="subcellular location">
    <subcellularLocation>
        <location evidence="1">Nucleus</location>
        <location evidence="1">Nucleolus</location>
    </subcellularLocation>
</comment>
<evidence type="ECO:0000259" key="9">
    <source>
        <dbReference type="Pfam" id="PF09384"/>
    </source>
</evidence>
<dbReference type="PANTHER" id="PTHR19924:SF26">
    <property type="entry name" value="U3 SMALL NUCLEOLAR RNA-ASSOCIATED PROTEIN 15 HOMOLOG"/>
    <property type="match status" value="1"/>
</dbReference>
<dbReference type="STRING" id="6573.A0A210QYY6"/>
<dbReference type="GO" id="GO:0045943">
    <property type="term" value="P:positive regulation of transcription by RNA polymerase I"/>
    <property type="evidence" value="ECO:0007669"/>
    <property type="project" value="TreeGrafter"/>
</dbReference>
<evidence type="ECO:0000313" key="11">
    <source>
        <dbReference type="Proteomes" id="UP000242188"/>
    </source>
</evidence>
<dbReference type="Gene3D" id="2.130.10.10">
    <property type="entry name" value="YVTN repeat-like/Quinoprotein amine dehydrogenase"/>
    <property type="match status" value="2"/>
</dbReference>
<evidence type="ECO:0000256" key="5">
    <source>
        <dbReference type="ARBA" id="ARBA00022737"/>
    </source>
</evidence>
<gene>
    <name evidence="10" type="ORF">KP79_PYT15327</name>
</gene>
<dbReference type="SMART" id="SM00320">
    <property type="entry name" value="WD40"/>
    <property type="match status" value="6"/>
</dbReference>
<evidence type="ECO:0000256" key="6">
    <source>
        <dbReference type="ARBA" id="ARBA00023242"/>
    </source>
</evidence>
<keyword evidence="3" id="KW-0698">rRNA processing</keyword>
<dbReference type="SUPFAM" id="SSF50978">
    <property type="entry name" value="WD40 repeat-like"/>
    <property type="match status" value="1"/>
</dbReference>
<dbReference type="InterPro" id="IPR018983">
    <property type="entry name" value="U3_snoRNA-assocProt_15_C"/>
</dbReference>